<feature type="domain" description="Transglycosylase SLT" evidence="1">
    <location>
        <begin position="83"/>
        <end position="181"/>
    </location>
</feature>
<dbReference type="Pfam" id="PF01464">
    <property type="entry name" value="SLT"/>
    <property type="match status" value="1"/>
</dbReference>
<dbReference type="PANTHER" id="PTHR37423">
    <property type="entry name" value="SOLUBLE LYTIC MUREIN TRANSGLYCOSYLASE-RELATED"/>
    <property type="match status" value="1"/>
</dbReference>
<dbReference type="CDD" id="cd00254">
    <property type="entry name" value="LT-like"/>
    <property type="match status" value="1"/>
</dbReference>
<dbReference type="PANTHER" id="PTHR37423:SF2">
    <property type="entry name" value="MEMBRANE-BOUND LYTIC MUREIN TRANSGLYCOSYLASE C"/>
    <property type="match status" value="1"/>
</dbReference>
<dbReference type="EMBL" id="UOFV01000353">
    <property type="protein sequence ID" value="VAX02880.1"/>
    <property type="molecule type" value="Genomic_DNA"/>
</dbReference>
<sequence>MTFSHYSRSLACCIPLLLTTGMAQAATQERPDEALRTVLEKAIGESDSFTDRFEAEVWLMDMSTRLKSRVPDDAKRLDLLKNIHYEATKADLPPEMVLAVIHVESNFDPWAISHAGAQGLMQVMPFWLKEIPQAGDNLFDIRTNLRFGCTILKHYLKREKGDYQRALARYNGSLGKVWYPNRVFAALNKRWFRSR</sequence>
<gene>
    <name evidence="2" type="ORF">MNBD_GAMMA19-2341</name>
</gene>
<proteinExistence type="predicted"/>
<evidence type="ECO:0000313" key="2">
    <source>
        <dbReference type="EMBL" id="VAX02880.1"/>
    </source>
</evidence>
<organism evidence="2">
    <name type="scientific">hydrothermal vent metagenome</name>
    <dbReference type="NCBI Taxonomy" id="652676"/>
    <lineage>
        <taxon>unclassified sequences</taxon>
        <taxon>metagenomes</taxon>
        <taxon>ecological metagenomes</taxon>
    </lineage>
</organism>
<dbReference type="AlphaFoldDB" id="A0A3B1AXG7"/>
<dbReference type="Gene3D" id="1.10.530.10">
    <property type="match status" value="1"/>
</dbReference>
<dbReference type="InterPro" id="IPR023346">
    <property type="entry name" value="Lysozyme-like_dom_sf"/>
</dbReference>
<reference evidence="2" key="1">
    <citation type="submission" date="2018-06" db="EMBL/GenBank/DDBJ databases">
        <authorList>
            <person name="Zhirakovskaya E."/>
        </authorList>
    </citation>
    <scope>NUCLEOTIDE SEQUENCE</scope>
</reference>
<protein>
    <submittedName>
        <fullName evidence="2">FIG016425: Soluble lytic murein transglycosylase and related regulatory proteins (Some contain LysM/invasin domains)</fullName>
    </submittedName>
</protein>
<accession>A0A3B1AXG7</accession>
<dbReference type="SUPFAM" id="SSF53955">
    <property type="entry name" value="Lysozyme-like"/>
    <property type="match status" value="1"/>
</dbReference>
<evidence type="ECO:0000259" key="1">
    <source>
        <dbReference type="Pfam" id="PF01464"/>
    </source>
</evidence>
<dbReference type="InterPro" id="IPR008258">
    <property type="entry name" value="Transglycosylase_SLT_dom_1"/>
</dbReference>
<name>A0A3B1AXG7_9ZZZZ</name>